<keyword evidence="1" id="KW-0808">Transferase</keyword>
<dbReference type="SUPFAM" id="SSF53613">
    <property type="entry name" value="Ribokinase-like"/>
    <property type="match status" value="1"/>
</dbReference>
<reference evidence="4 5" key="1">
    <citation type="submission" date="2020-08" db="EMBL/GenBank/DDBJ databases">
        <title>Genomic Encyclopedia of Type Strains, Phase III (KMG-III): the genomes of soil and plant-associated and newly described type strains.</title>
        <authorList>
            <person name="Whitman W."/>
        </authorList>
    </citation>
    <scope>NUCLEOTIDE SEQUENCE [LARGE SCALE GENOMIC DNA]</scope>
    <source>
        <strain evidence="4 5">CECT 8305</strain>
    </source>
</reference>
<evidence type="ECO:0000313" key="5">
    <source>
        <dbReference type="Proteomes" id="UP000588098"/>
    </source>
</evidence>
<evidence type="ECO:0000256" key="2">
    <source>
        <dbReference type="ARBA" id="ARBA00022777"/>
    </source>
</evidence>
<dbReference type="GO" id="GO:0016301">
    <property type="term" value="F:kinase activity"/>
    <property type="evidence" value="ECO:0007669"/>
    <property type="project" value="UniProtKB-KW"/>
</dbReference>
<feature type="domain" description="Carbohydrate kinase PfkB" evidence="3">
    <location>
        <begin position="164"/>
        <end position="274"/>
    </location>
</feature>
<evidence type="ECO:0000313" key="4">
    <source>
        <dbReference type="EMBL" id="MBB5937045.1"/>
    </source>
</evidence>
<name>A0A7W9QB99_9ACTN</name>
<protein>
    <submittedName>
        <fullName evidence="4">Sugar/nucleoside kinase (Ribokinase family)</fullName>
    </submittedName>
</protein>
<dbReference type="InterPro" id="IPR002173">
    <property type="entry name" value="Carboh/pur_kinase_PfkB_CS"/>
</dbReference>
<dbReference type="AlphaFoldDB" id="A0A7W9QB99"/>
<dbReference type="InterPro" id="IPR011611">
    <property type="entry name" value="PfkB_dom"/>
</dbReference>
<comment type="caution">
    <text evidence="4">The sequence shown here is derived from an EMBL/GenBank/DDBJ whole genome shotgun (WGS) entry which is preliminary data.</text>
</comment>
<dbReference type="PANTHER" id="PTHR10584:SF166">
    <property type="entry name" value="RIBOKINASE"/>
    <property type="match status" value="1"/>
</dbReference>
<dbReference type="Proteomes" id="UP000588098">
    <property type="component" value="Unassembled WGS sequence"/>
</dbReference>
<sequence>MTRLSMTVPVDGFPLQFDAYRTPSWMRCAVVGGAYNIAGALLRLGDTPRLCTLVGADDAGEVIRAALRRSALNGPGVVTVPESAKTVILIEPDGRAARNGWASGPRDYPMERFIERAVGADLAVICGGAFGEPFLPVAKELLSLPIATDLHTALDVDQVGQRPWLECADVLFRSHERLSRSPGEWIAEVLRRYPGCQIAAVGRGDRGCAMGLRDGRLVEIEAVRPRPVRSTDGAGDALFASFLHGWLASGEPVEALKSAVLFAGWKVGAESAAEGFLTGAELAALRHVYPLRTTLGTWR</sequence>
<accession>A0A7W9QB99</accession>
<proteinExistence type="predicted"/>
<dbReference type="PROSITE" id="PS00583">
    <property type="entry name" value="PFKB_KINASES_1"/>
    <property type="match status" value="1"/>
</dbReference>
<gene>
    <name evidence="4" type="ORF">FHS42_004124</name>
</gene>
<evidence type="ECO:0000256" key="1">
    <source>
        <dbReference type="ARBA" id="ARBA00022679"/>
    </source>
</evidence>
<dbReference type="Gene3D" id="3.40.1190.20">
    <property type="match status" value="1"/>
</dbReference>
<keyword evidence="2 4" id="KW-0418">Kinase</keyword>
<dbReference type="RefSeq" id="WP_184573702.1">
    <property type="nucleotide sequence ID" value="NZ_JACHJL010000010.1"/>
</dbReference>
<dbReference type="InterPro" id="IPR029056">
    <property type="entry name" value="Ribokinase-like"/>
</dbReference>
<dbReference type="Pfam" id="PF00294">
    <property type="entry name" value="PfkB"/>
    <property type="match status" value="1"/>
</dbReference>
<keyword evidence="5" id="KW-1185">Reference proteome</keyword>
<dbReference type="PANTHER" id="PTHR10584">
    <property type="entry name" value="SUGAR KINASE"/>
    <property type="match status" value="1"/>
</dbReference>
<evidence type="ECO:0000259" key="3">
    <source>
        <dbReference type="Pfam" id="PF00294"/>
    </source>
</evidence>
<dbReference type="EMBL" id="JACHJL010000010">
    <property type="protein sequence ID" value="MBB5937045.1"/>
    <property type="molecule type" value="Genomic_DNA"/>
</dbReference>
<organism evidence="4 5">
    <name type="scientific">Streptomyces zagrosensis</name>
    <dbReference type="NCBI Taxonomy" id="1042984"/>
    <lineage>
        <taxon>Bacteria</taxon>
        <taxon>Bacillati</taxon>
        <taxon>Actinomycetota</taxon>
        <taxon>Actinomycetes</taxon>
        <taxon>Kitasatosporales</taxon>
        <taxon>Streptomycetaceae</taxon>
        <taxon>Streptomyces</taxon>
    </lineage>
</organism>